<dbReference type="OrthoDB" id="5102867at2759"/>
<organism evidence="2 3">
    <name type="scientific">Fusarium coffeatum</name>
    <dbReference type="NCBI Taxonomy" id="231269"/>
    <lineage>
        <taxon>Eukaryota</taxon>
        <taxon>Fungi</taxon>
        <taxon>Dikarya</taxon>
        <taxon>Ascomycota</taxon>
        <taxon>Pezizomycotina</taxon>
        <taxon>Sordariomycetes</taxon>
        <taxon>Hypocreomycetidae</taxon>
        <taxon>Hypocreales</taxon>
        <taxon>Nectriaceae</taxon>
        <taxon>Fusarium</taxon>
        <taxon>Fusarium incarnatum-equiseti species complex</taxon>
    </lineage>
</organism>
<dbReference type="GeneID" id="41992036"/>
<comment type="caution">
    <text evidence="2">The sequence shown here is derived from an EMBL/GenBank/DDBJ whole genome shotgun (WGS) entry which is preliminary data.</text>
</comment>
<name>A0A366S6Y9_9HYPO</name>
<protein>
    <submittedName>
        <fullName evidence="2">Uncharacterized protein</fullName>
    </submittedName>
</protein>
<dbReference type="Proteomes" id="UP000253153">
    <property type="component" value="Unassembled WGS sequence"/>
</dbReference>
<feature type="compositionally biased region" description="Basic and acidic residues" evidence="1">
    <location>
        <begin position="103"/>
        <end position="126"/>
    </location>
</feature>
<evidence type="ECO:0000313" key="2">
    <source>
        <dbReference type="EMBL" id="RBR24658.1"/>
    </source>
</evidence>
<proteinExistence type="predicted"/>
<keyword evidence="3" id="KW-1185">Reference proteome</keyword>
<evidence type="ECO:0000256" key="1">
    <source>
        <dbReference type="SAM" id="MobiDB-lite"/>
    </source>
</evidence>
<dbReference type="RefSeq" id="XP_031019249.1">
    <property type="nucleotide sequence ID" value="XM_031156740.1"/>
</dbReference>
<sequence>MPFSITDLTRKDETAEKIPTKGKGLGAFTSPAGYATILCFPITIWQSRRNTKKTVETLREARELEAERVEAERREGAEEEQKRAELRAKSDANRDGPGPQGPPREKTVPEVEPLDPKLERDPENPRVCDSTCGNAMKSHCPIHDRKHSSRPTSPGLLAI</sequence>
<evidence type="ECO:0000313" key="3">
    <source>
        <dbReference type="Proteomes" id="UP000253153"/>
    </source>
</evidence>
<reference evidence="2 3" key="1">
    <citation type="submission" date="2018-06" db="EMBL/GenBank/DDBJ databases">
        <title>Fusarium incarnatum-equiseti species complex species 28.</title>
        <authorList>
            <person name="Gardiner D.M."/>
        </authorList>
    </citation>
    <scope>NUCLEOTIDE SEQUENCE [LARGE SCALE GENOMIC DNA]</scope>
    <source>
        <strain evidence="2 3">FIESC_28</strain>
    </source>
</reference>
<feature type="region of interest" description="Disordered" evidence="1">
    <location>
        <begin position="63"/>
        <end position="159"/>
    </location>
</feature>
<gene>
    <name evidence="2" type="ORF">FIESC28_02591</name>
</gene>
<accession>A0A366S6Y9</accession>
<dbReference type="EMBL" id="QKXC01000053">
    <property type="protein sequence ID" value="RBR24658.1"/>
    <property type="molecule type" value="Genomic_DNA"/>
</dbReference>
<dbReference type="AlphaFoldDB" id="A0A366S6Y9"/>
<feature type="compositionally biased region" description="Basic and acidic residues" evidence="1">
    <location>
        <begin position="63"/>
        <end position="94"/>
    </location>
</feature>